<accession>A0A0R3WXZ3</accession>
<evidence type="ECO:0000313" key="2">
    <source>
        <dbReference type="Proteomes" id="UP000274429"/>
    </source>
</evidence>
<name>A0A0R3WXZ3_HYDTA</name>
<organism evidence="3">
    <name type="scientific">Hydatigena taeniaeformis</name>
    <name type="common">Feline tapeworm</name>
    <name type="synonym">Taenia taeniaeformis</name>
    <dbReference type="NCBI Taxonomy" id="6205"/>
    <lineage>
        <taxon>Eukaryota</taxon>
        <taxon>Metazoa</taxon>
        <taxon>Spiralia</taxon>
        <taxon>Lophotrochozoa</taxon>
        <taxon>Platyhelminthes</taxon>
        <taxon>Cestoda</taxon>
        <taxon>Eucestoda</taxon>
        <taxon>Cyclophyllidea</taxon>
        <taxon>Taeniidae</taxon>
        <taxon>Hydatigera</taxon>
    </lineage>
</organism>
<dbReference type="Proteomes" id="UP000274429">
    <property type="component" value="Unassembled WGS sequence"/>
</dbReference>
<proteinExistence type="predicted"/>
<keyword evidence="2" id="KW-1185">Reference proteome</keyword>
<sequence length="104" mass="11857">MAACVEGKRLRGGVVLFGGRLHQHYEEFFSQCAPTVQLWLMRSSREVVPRVNVAGIICPVCNMNSTIARLHYVMHHSTADYLLSPMNSMWSTHLECHEDHLLHP</sequence>
<dbReference type="AlphaFoldDB" id="A0A0R3WXZ3"/>
<evidence type="ECO:0000313" key="3">
    <source>
        <dbReference type="WBParaSite" id="TTAC_0000563301-mRNA-1"/>
    </source>
</evidence>
<evidence type="ECO:0000313" key="1">
    <source>
        <dbReference type="EMBL" id="VDM27336.1"/>
    </source>
</evidence>
<dbReference type="EMBL" id="UYWX01008249">
    <property type="protein sequence ID" value="VDM27336.1"/>
    <property type="molecule type" value="Genomic_DNA"/>
</dbReference>
<reference evidence="3" key="1">
    <citation type="submission" date="2017-02" db="UniProtKB">
        <authorList>
            <consortium name="WormBaseParasite"/>
        </authorList>
    </citation>
    <scope>IDENTIFICATION</scope>
</reference>
<dbReference type="WBParaSite" id="TTAC_0000563301-mRNA-1">
    <property type="protein sequence ID" value="TTAC_0000563301-mRNA-1"/>
    <property type="gene ID" value="TTAC_0000563301"/>
</dbReference>
<reference evidence="1 2" key="2">
    <citation type="submission" date="2018-11" db="EMBL/GenBank/DDBJ databases">
        <authorList>
            <consortium name="Pathogen Informatics"/>
        </authorList>
    </citation>
    <scope>NUCLEOTIDE SEQUENCE [LARGE SCALE GENOMIC DNA]</scope>
</reference>
<protein>
    <submittedName>
        <fullName evidence="3">C2H2-type domain-containing protein</fullName>
    </submittedName>
</protein>
<gene>
    <name evidence="1" type="ORF">TTAC_LOCUS5619</name>
</gene>